<organism evidence="2 3">
    <name type="scientific">Talaromyces proteolyticus</name>
    <dbReference type="NCBI Taxonomy" id="1131652"/>
    <lineage>
        <taxon>Eukaryota</taxon>
        <taxon>Fungi</taxon>
        <taxon>Dikarya</taxon>
        <taxon>Ascomycota</taxon>
        <taxon>Pezizomycotina</taxon>
        <taxon>Eurotiomycetes</taxon>
        <taxon>Eurotiomycetidae</taxon>
        <taxon>Eurotiales</taxon>
        <taxon>Trichocomaceae</taxon>
        <taxon>Talaromyces</taxon>
        <taxon>Talaromyces sect. Bacilispori</taxon>
    </lineage>
</organism>
<dbReference type="EMBL" id="JAJTJA010000013">
    <property type="protein sequence ID" value="KAH8690756.1"/>
    <property type="molecule type" value="Genomic_DNA"/>
</dbReference>
<feature type="signal peptide" evidence="1">
    <location>
        <begin position="1"/>
        <end position="15"/>
    </location>
</feature>
<feature type="chain" id="PRO_5042164150" description="Glycoside hydrolase family 17 protein" evidence="1">
    <location>
        <begin position="16"/>
        <end position="360"/>
    </location>
</feature>
<dbReference type="Proteomes" id="UP001201262">
    <property type="component" value="Unassembled WGS sequence"/>
</dbReference>
<evidence type="ECO:0008006" key="4">
    <source>
        <dbReference type="Google" id="ProtNLM"/>
    </source>
</evidence>
<keyword evidence="1" id="KW-0732">Signal</keyword>
<keyword evidence="3" id="KW-1185">Reference proteome</keyword>
<accession>A0AAD4PTG4</accession>
<protein>
    <recommendedName>
        <fullName evidence="4">Glycoside hydrolase family 17 protein</fullName>
    </recommendedName>
</protein>
<evidence type="ECO:0000256" key="1">
    <source>
        <dbReference type="SAM" id="SignalP"/>
    </source>
</evidence>
<dbReference type="RefSeq" id="XP_046066952.1">
    <property type="nucleotide sequence ID" value="XM_046218711.1"/>
</dbReference>
<evidence type="ECO:0000313" key="2">
    <source>
        <dbReference type="EMBL" id="KAH8690756.1"/>
    </source>
</evidence>
<sequence>MHTLAILSIISAVSGYHLKPHTHIRRGNSSSTCFPFNSATFNNSTTVPDMSRSDWWCSAEQTYGFLGFSYPIENDCDGEPYSLIESDFASMKEDFGASLARAYLPGCYTDDIWERLIKAGIEHDMGVVFQVAWPLNGDPDSWWKKIQTSILDTLANSSYADIAPYVVHSIEFGTEPIGDTDGGSYEAFEGYLSDFKEAAKQYGIPIGISEDWDRPGTMSSDDGSSLGPVGEKIANLSDVVHAHVMPYYHDDLTEADSWNYIKNQVTWLKANIDLPVLISETQWAWAYNDGHAGGHVTGPDSCDCGEDQYTNYWQNFDDNCEFFKENQVGWFLHAWQQEGTFDMKKDDGSYAIPNWKPRRC</sequence>
<reference evidence="2" key="1">
    <citation type="submission" date="2021-12" db="EMBL/GenBank/DDBJ databases">
        <title>Convergent genome expansion in fungi linked to evolution of root-endophyte symbiosis.</title>
        <authorList>
            <consortium name="DOE Joint Genome Institute"/>
            <person name="Ke Y.-H."/>
            <person name="Bonito G."/>
            <person name="Liao H.-L."/>
            <person name="Looney B."/>
            <person name="Rojas-Flechas A."/>
            <person name="Nash J."/>
            <person name="Hameed K."/>
            <person name="Schadt C."/>
            <person name="Martin F."/>
            <person name="Crous P.W."/>
            <person name="Miettinen O."/>
            <person name="Magnuson J.K."/>
            <person name="Labbe J."/>
            <person name="Jacobson D."/>
            <person name="Doktycz M.J."/>
            <person name="Veneault-Fourrey C."/>
            <person name="Kuo A."/>
            <person name="Mondo S."/>
            <person name="Calhoun S."/>
            <person name="Riley R."/>
            <person name="Ohm R."/>
            <person name="LaButti K."/>
            <person name="Andreopoulos B."/>
            <person name="Pangilinan J."/>
            <person name="Nolan M."/>
            <person name="Tritt A."/>
            <person name="Clum A."/>
            <person name="Lipzen A."/>
            <person name="Daum C."/>
            <person name="Barry K."/>
            <person name="Grigoriev I.V."/>
            <person name="Vilgalys R."/>
        </authorList>
    </citation>
    <scope>NUCLEOTIDE SEQUENCE</scope>
    <source>
        <strain evidence="2">PMI_201</strain>
    </source>
</reference>
<dbReference type="AlphaFoldDB" id="A0AAD4PTG4"/>
<dbReference type="InterPro" id="IPR017853">
    <property type="entry name" value="GH"/>
</dbReference>
<name>A0AAD4PTG4_9EURO</name>
<comment type="caution">
    <text evidence="2">The sequence shown here is derived from an EMBL/GenBank/DDBJ whole genome shotgun (WGS) entry which is preliminary data.</text>
</comment>
<evidence type="ECO:0000313" key="3">
    <source>
        <dbReference type="Proteomes" id="UP001201262"/>
    </source>
</evidence>
<proteinExistence type="predicted"/>
<dbReference type="GeneID" id="70248998"/>
<dbReference type="SUPFAM" id="SSF51445">
    <property type="entry name" value="(Trans)glycosidases"/>
    <property type="match status" value="1"/>
</dbReference>
<gene>
    <name evidence="2" type="ORF">BGW36DRAFT_401117</name>
</gene>